<proteinExistence type="predicted"/>
<gene>
    <name evidence="1" type="ORF">DAY19_03375</name>
</gene>
<evidence type="ECO:0000313" key="2">
    <source>
        <dbReference type="Proteomes" id="UP000443582"/>
    </source>
</evidence>
<organism evidence="1 2">
    <name type="scientific">Halobacteriovorax vibrionivorans</name>
    <dbReference type="NCBI Taxonomy" id="2152716"/>
    <lineage>
        <taxon>Bacteria</taxon>
        <taxon>Pseudomonadati</taxon>
        <taxon>Bdellovibrionota</taxon>
        <taxon>Bacteriovoracia</taxon>
        <taxon>Bacteriovoracales</taxon>
        <taxon>Halobacteriovoraceae</taxon>
        <taxon>Halobacteriovorax</taxon>
    </lineage>
</organism>
<sequence length="178" mass="21386">MILDIHTLKLLGETIPCDLVVFSNEGHDMQRYKMKKVKYFGFYEYQNFDEQELLKFSFGNYKELGKVSDYVFVNTPSLDYSNIKIPEEYRERNIIYKIANRHHENLHEKFDTMLYYQSAKVDTNNRLVPESLYYKKKVEIFKSVIQDSVNMRYNDILLNGFEAYHLDEEDKLIQAFLD</sequence>
<dbReference type="EMBL" id="QDKL01000001">
    <property type="protein sequence ID" value="RZF22827.1"/>
    <property type="molecule type" value="Genomic_DNA"/>
</dbReference>
<protein>
    <submittedName>
        <fullName evidence="1">Uncharacterized protein</fullName>
    </submittedName>
</protein>
<name>A0ABY0IJL8_9BACT</name>
<keyword evidence="2" id="KW-1185">Reference proteome</keyword>
<accession>A0ABY0IJL8</accession>
<dbReference type="Proteomes" id="UP000443582">
    <property type="component" value="Unassembled WGS sequence"/>
</dbReference>
<evidence type="ECO:0000313" key="1">
    <source>
        <dbReference type="EMBL" id="RZF22827.1"/>
    </source>
</evidence>
<comment type="caution">
    <text evidence="1">The sequence shown here is derived from an EMBL/GenBank/DDBJ whole genome shotgun (WGS) entry which is preliminary data.</text>
</comment>
<reference evidence="2" key="1">
    <citation type="journal article" date="2019" name="Int. J. Syst. Evol. Microbiol.">
        <title>Halobacteriovorax valvorus sp. nov., a novel prokaryotic predator isolated from coastal seawater of China.</title>
        <authorList>
            <person name="Chen M.-X."/>
        </authorList>
    </citation>
    <scope>NUCLEOTIDE SEQUENCE [LARGE SCALE GENOMIC DNA]</scope>
    <source>
        <strain evidence="2">BL9</strain>
    </source>
</reference>
<dbReference type="RefSeq" id="WP_114705773.1">
    <property type="nucleotide sequence ID" value="NZ_QDKL01000001.1"/>
</dbReference>